<keyword evidence="8" id="KW-0969">Cilium</keyword>
<dbReference type="PANTHER" id="PTHR30381">
    <property type="entry name" value="FLAGELLAR P-RING PERIPLASMIC PROTEIN FLGI"/>
    <property type="match status" value="1"/>
</dbReference>
<dbReference type="NCBIfam" id="NF003676">
    <property type="entry name" value="PRK05303.1"/>
    <property type="match status" value="1"/>
</dbReference>
<dbReference type="Proteomes" id="UP000319715">
    <property type="component" value="Unassembled WGS sequence"/>
</dbReference>
<keyword evidence="9" id="KW-1185">Reference proteome</keyword>
<comment type="caution">
    <text evidence="8">The sequence shown here is derived from an EMBL/GenBank/DDBJ whole genome shotgun (WGS) entry which is preliminary data.</text>
</comment>
<evidence type="ECO:0000313" key="8">
    <source>
        <dbReference type="EMBL" id="TQC76828.1"/>
    </source>
</evidence>
<reference evidence="8 9" key="1">
    <citation type="submission" date="2019-06" db="EMBL/GenBank/DDBJ databases">
        <title>Pantoea dispersa Assembly.</title>
        <authorList>
            <person name="Wang J."/>
        </authorList>
    </citation>
    <scope>NUCLEOTIDE SEQUENCE [LARGE SCALE GENOMIC DNA]</scope>
    <source>
        <strain evidence="9">bio</strain>
    </source>
</reference>
<accession>A0ABY3A227</accession>
<evidence type="ECO:0000256" key="7">
    <source>
        <dbReference type="HAMAP-Rule" id="MF_00416"/>
    </source>
</evidence>
<dbReference type="PANTHER" id="PTHR30381:SF0">
    <property type="entry name" value="FLAGELLAR P-RING PROTEIN"/>
    <property type="match status" value="1"/>
</dbReference>
<proteinExistence type="inferred from homology"/>
<dbReference type="HAMAP" id="MF_00416">
    <property type="entry name" value="FlgI"/>
    <property type="match status" value="1"/>
</dbReference>
<evidence type="ECO:0000313" key="9">
    <source>
        <dbReference type="Proteomes" id="UP000319715"/>
    </source>
</evidence>
<evidence type="ECO:0000256" key="4">
    <source>
        <dbReference type="ARBA" id="ARBA00011439"/>
    </source>
</evidence>
<name>A0ABY3A227_9GAMM</name>
<comment type="subcellular location">
    <subcellularLocation>
        <location evidence="2 7">Bacterial flagellum basal body</location>
    </subcellularLocation>
</comment>
<feature type="chain" id="PRO_5044919218" description="Flagellar P-ring protein" evidence="7">
    <location>
        <begin position="22"/>
        <end position="366"/>
    </location>
</feature>
<evidence type="ECO:0000256" key="3">
    <source>
        <dbReference type="ARBA" id="ARBA00008994"/>
    </source>
</evidence>
<feature type="signal peptide" evidence="7">
    <location>
        <begin position="1"/>
        <end position="21"/>
    </location>
</feature>
<dbReference type="InterPro" id="IPR001782">
    <property type="entry name" value="Flag_FlgI"/>
</dbReference>
<evidence type="ECO:0000256" key="6">
    <source>
        <dbReference type="ARBA" id="ARBA00023143"/>
    </source>
</evidence>
<dbReference type="RefSeq" id="WP_141495318.1">
    <property type="nucleotide sequence ID" value="NZ_VICF01000001.1"/>
</dbReference>
<sequence precursor="true">MNTFLMRCLLLMLLCSTTLHAERIRDIASIQGVRSNALMGYGLVVGLDGTGDQTMQAPFTGQSLNNMLSQLGITVPPGVNMQLKNIAAVMVTAELPPFARSGEKIDVVVSSLGNAKSLRGGTLLMTPLKGADNQIYALALGNLLVSGAGAQSGGNRVQFNQLNGARIDNGATVEREVPLDFAGQGELRLQLHEEDFSVAQQVSDVINRRFSGAAQAEDARSVRLYVPATPAAKVRFLAEVQNLPLRVAVMDARVIVNSRTGTVVMNRHVTLDACAVAQGDLTVEVFNNREVSQPDTPFAGGETVVTNNTEISVREQGGSLQQVNTSTDLNNVVRALNRLGATPNDLMSILQSMKNAGCLRARLETN</sequence>
<evidence type="ECO:0000256" key="1">
    <source>
        <dbReference type="ARBA" id="ARBA00002591"/>
    </source>
</evidence>
<comment type="subunit">
    <text evidence="4 7">The basal body constitutes a major portion of the flagellar organelle and consists of four rings (L,P,S, and M) mounted on a central rod.</text>
</comment>
<gene>
    <name evidence="7" type="primary">flgI</name>
    <name evidence="8" type="ORF">FK492_02145</name>
</gene>
<dbReference type="PRINTS" id="PR01010">
    <property type="entry name" value="FLGPRINGFLGI"/>
</dbReference>
<comment type="similarity">
    <text evidence="3 7">Belongs to the FlgI family.</text>
</comment>
<comment type="function">
    <text evidence="1 7">Assembles around the rod to form the L-ring and probably protects the motor/basal body from shearing forces during rotation.</text>
</comment>
<organism evidence="8 9">
    <name type="scientific">Pantoea dispersa</name>
    <dbReference type="NCBI Taxonomy" id="59814"/>
    <lineage>
        <taxon>Bacteria</taxon>
        <taxon>Pseudomonadati</taxon>
        <taxon>Pseudomonadota</taxon>
        <taxon>Gammaproteobacteria</taxon>
        <taxon>Enterobacterales</taxon>
        <taxon>Erwiniaceae</taxon>
        <taxon>Pantoea</taxon>
    </lineage>
</organism>
<evidence type="ECO:0000256" key="2">
    <source>
        <dbReference type="ARBA" id="ARBA00004117"/>
    </source>
</evidence>
<evidence type="ECO:0000256" key="5">
    <source>
        <dbReference type="ARBA" id="ARBA00022729"/>
    </source>
</evidence>
<keyword evidence="6 7" id="KW-0975">Bacterial flagellum</keyword>
<protein>
    <recommendedName>
        <fullName evidence="7">Flagellar P-ring protein</fullName>
    </recommendedName>
    <alternativeName>
        <fullName evidence="7">Basal body P-ring protein</fullName>
    </alternativeName>
</protein>
<keyword evidence="8" id="KW-0282">Flagellum</keyword>
<dbReference type="Pfam" id="PF02119">
    <property type="entry name" value="FlgI"/>
    <property type="match status" value="1"/>
</dbReference>
<dbReference type="EMBL" id="VICF01000001">
    <property type="protein sequence ID" value="TQC76828.1"/>
    <property type="molecule type" value="Genomic_DNA"/>
</dbReference>
<keyword evidence="8" id="KW-0966">Cell projection</keyword>
<keyword evidence="5 7" id="KW-0732">Signal</keyword>